<keyword evidence="4" id="KW-1185">Reference proteome</keyword>
<feature type="transmembrane region" description="Helical" evidence="2">
    <location>
        <begin position="195"/>
        <end position="220"/>
    </location>
</feature>
<dbReference type="PANTHER" id="PTHR23278">
    <property type="entry name" value="SIDESTEP PROTEIN"/>
    <property type="match status" value="1"/>
</dbReference>
<evidence type="ECO:0000256" key="1">
    <source>
        <dbReference type="SAM" id="MobiDB-lite"/>
    </source>
</evidence>
<comment type="caution">
    <text evidence="3">The sequence shown here is derived from an EMBL/GenBank/DDBJ whole genome shotgun (WGS) entry which is preliminary data.</text>
</comment>
<accession>A0AAV2RX66</accession>
<keyword evidence="2" id="KW-0472">Membrane</keyword>
<feature type="compositionally biased region" description="Gly residues" evidence="1">
    <location>
        <begin position="156"/>
        <end position="172"/>
    </location>
</feature>
<evidence type="ECO:0000313" key="4">
    <source>
        <dbReference type="Proteomes" id="UP001497623"/>
    </source>
</evidence>
<feature type="non-terminal residue" evidence="3">
    <location>
        <position position="1"/>
    </location>
</feature>
<sequence>TIVNMQEDRQLLCKATNDIARQKESCFITIYLQGLPESVSNCSVDNYTATSFSVHCAPGPLRGQRTLYHLAVHAQIQGSETKIASEGEEEGPQNNTIGPLISNITASAPSFHVNGLQHGKFKLIIRGSNEEGLGPPYVVDAFLQQDNAQTVIGLPSSGGGQIGSSGGNGGGSPNLQHPQAPGLEPESQSQTSSKWLPVLIVLICSVTGLLSVASVVILVVHRCGVRRRRHREIEQLKMSEEVAFEQIHSSDAGAKEKTDKMDRSSTTQLIDAETTAGDHVSVRASSGRSSIDGSLDRIAVESSDGRCTLDKSGTASPAVAIAE</sequence>
<feature type="non-terminal residue" evidence="3">
    <location>
        <position position="323"/>
    </location>
</feature>
<gene>
    <name evidence="3" type="ORF">MNOR_LOCUS29144</name>
</gene>
<evidence type="ECO:0000256" key="2">
    <source>
        <dbReference type="SAM" id="Phobius"/>
    </source>
</evidence>
<organism evidence="3 4">
    <name type="scientific">Meganyctiphanes norvegica</name>
    <name type="common">Northern krill</name>
    <name type="synonym">Thysanopoda norvegica</name>
    <dbReference type="NCBI Taxonomy" id="48144"/>
    <lineage>
        <taxon>Eukaryota</taxon>
        <taxon>Metazoa</taxon>
        <taxon>Ecdysozoa</taxon>
        <taxon>Arthropoda</taxon>
        <taxon>Crustacea</taxon>
        <taxon>Multicrustacea</taxon>
        <taxon>Malacostraca</taxon>
        <taxon>Eumalacostraca</taxon>
        <taxon>Eucarida</taxon>
        <taxon>Euphausiacea</taxon>
        <taxon>Euphausiidae</taxon>
        <taxon>Meganyctiphanes</taxon>
    </lineage>
</organism>
<dbReference type="AlphaFoldDB" id="A0AAV2RX66"/>
<dbReference type="EMBL" id="CAXKWB010033265">
    <property type="protein sequence ID" value="CAL4142544.1"/>
    <property type="molecule type" value="Genomic_DNA"/>
</dbReference>
<feature type="region of interest" description="Disordered" evidence="1">
    <location>
        <begin position="153"/>
        <end position="189"/>
    </location>
</feature>
<proteinExistence type="predicted"/>
<keyword evidence="2" id="KW-1133">Transmembrane helix</keyword>
<reference evidence="3 4" key="1">
    <citation type="submission" date="2024-05" db="EMBL/GenBank/DDBJ databases">
        <authorList>
            <person name="Wallberg A."/>
        </authorList>
    </citation>
    <scope>NUCLEOTIDE SEQUENCE [LARGE SCALE GENOMIC DNA]</scope>
</reference>
<evidence type="ECO:0000313" key="3">
    <source>
        <dbReference type="EMBL" id="CAL4142544.1"/>
    </source>
</evidence>
<name>A0AAV2RX66_MEGNR</name>
<keyword evidence="2" id="KW-0812">Transmembrane</keyword>
<dbReference type="PANTHER" id="PTHR23278:SF19">
    <property type="entry name" value="OBSCURIN"/>
    <property type="match status" value="1"/>
</dbReference>
<protein>
    <submittedName>
        <fullName evidence="3">Uncharacterized protein</fullName>
    </submittedName>
</protein>
<dbReference type="Proteomes" id="UP001497623">
    <property type="component" value="Unassembled WGS sequence"/>
</dbReference>